<proteinExistence type="inferred from homology"/>
<comment type="function">
    <text evidence="6">Sigma factors are initiation factors that promote the attachment of RNA polymerase to specific initiation sites and are then released.</text>
</comment>
<keyword evidence="3 6" id="KW-0731">Sigma factor</keyword>
<dbReference type="Proteomes" id="UP000252415">
    <property type="component" value="Unassembled WGS sequence"/>
</dbReference>
<keyword evidence="7" id="KW-0812">Transmembrane</keyword>
<evidence type="ECO:0000256" key="7">
    <source>
        <dbReference type="SAM" id="Phobius"/>
    </source>
</evidence>
<evidence type="ECO:0000256" key="6">
    <source>
        <dbReference type="HAMAP-Rule" id="MF_02064"/>
    </source>
</evidence>
<dbReference type="InterPro" id="IPR013325">
    <property type="entry name" value="RNA_pol_sigma_r2"/>
</dbReference>
<evidence type="ECO:0000256" key="4">
    <source>
        <dbReference type="ARBA" id="ARBA00023125"/>
    </source>
</evidence>
<evidence type="ECO:0000313" key="9">
    <source>
        <dbReference type="EMBL" id="RCW41722.1"/>
    </source>
</evidence>
<evidence type="ECO:0000256" key="3">
    <source>
        <dbReference type="ARBA" id="ARBA00023082"/>
    </source>
</evidence>
<keyword evidence="4 6" id="KW-0238">DNA-binding</keyword>
<organism evidence="9 10">
    <name type="scientific">Paenibacillus prosopidis</name>
    <dbReference type="NCBI Taxonomy" id="630520"/>
    <lineage>
        <taxon>Bacteria</taxon>
        <taxon>Bacillati</taxon>
        <taxon>Bacillota</taxon>
        <taxon>Bacilli</taxon>
        <taxon>Bacillales</taxon>
        <taxon>Paenibacillaceae</taxon>
        <taxon>Paenibacillus</taxon>
    </lineage>
</organism>
<keyword evidence="5 6" id="KW-0804">Transcription</keyword>
<protein>
    <recommendedName>
        <fullName evidence="6">RNA polymerase sigma factor SigI</fullName>
    </recommendedName>
</protein>
<dbReference type="NCBIfam" id="NF006176">
    <property type="entry name" value="PRK08311.2-4"/>
    <property type="match status" value="1"/>
</dbReference>
<keyword evidence="10" id="KW-1185">Reference proteome</keyword>
<evidence type="ECO:0000313" key="10">
    <source>
        <dbReference type="Proteomes" id="UP000252415"/>
    </source>
</evidence>
<dbReference type="Gene3D" id="1.10.1740.10">
    <property type="match status" value="1"/>
</dbReference>
<keyword evidence="7" id="KW-0472">Membrane</keyword>
<dbReference type="EMBL" id="QPJD01000021">
    <property type="protein sequence ID" value="RCW41722.1"/>
    <property type="molecule type" value="Genomic_DNA"/>
</dbReference>
<keyword evidence="6" id="KW-0346">Stress response</keyword>
<feature type="short sequence motif" description="Polymerase core binding" evidence="6">
    <location>
        <begin position="99"/>
        <end position="112"/>
    </location>
</feature>
<comment type="subunit">
    <text evidence="6">Interacts with RsgI.</text>
</comment>
<dbReference type="NCBIfam" id="NF006175">
    <property type="entry name" value="PRK08311.2-3"/>
    <property type="match status" value="1"/>
</dbReference>
<dbReference type="InterPro" id="IPR014244">
    <property type="entry name" value="RNA_pol_sigma-I"/>
</dbReference>
<feature type="transmembrane region" description="Helical" evidence="7">
    <location>
        <begin position="265"/>
        <end position="284"/>
    </location>
</feature>
<dbReference type="GO" id="GO:0006352">
    <property type="term" value="P:DNA-templated transcription initiation"/>
    <property type="evidence" value="ECO:0007669"/>
    <property type="project" value="UniProtKB-UniRule"/>
</dbReference>
<dbReference type="HAMAP" id="MF_02064">
    <property type="entry name" value="Sigma70_SigI"/>
    <property type="match status" value="1"/>
</dbReference>
<comment type="similarity">
    <text evidence="6">Belongs to the sigma-70 factor family. SigI subfamily.</text>
</comment>
<feature type="domain" description="RNA polymerase sigma-70 region 2" evidence="8">
    <location>
        <begin position="74"/>
        <end position="144"/>
    </location>
</feature>
<comment type="subcellular location">
    <subcellularLocation>
        <location evidence="6">Cytoplasm</location>
    </subcellularLocation>
</comment>
<feature type="DNA-binding region" description="H-T-H motif" evidence="6">
    <location>
        <begin position="245"/>
        <end position="264"/>
    </location>
</feature>
<dbReference type="GO" id="GO:0003677">
    <property type="term" value="F:DNA binding"/>
    <property type="evidence" value="ECO:0007669"/>
    <property type="project" value="UniProtKB-UniRule"/>
</dbReference>
<keyword evidence="7" id="KW-1133">Transmembrane helix</keyword>
<evidence type="ECO:0000256" key="5">
    <source>
        <dbReference type="ARBA" id="ARBA00023163"/>
    </source>
</evidence>
<keyword evidence="2 6" id="KW-0805">Transcription regulation</keyword>
<comment type="activity regulation">
    <text evidence="6">Negatively regulated by the anti-sigma-I factor RsgI.</text>
</comment>
<accession>A0A368VJD5</accession>
<keyword evidence="1 6" id="KW-0963">Cytoplasm</keyword>
<dbReference type="Pfam" id="PF04542">
    <property type="entry name" value="Sigma70_r2"/>
    <property type="match status" value="1"/>
</dbReference>
<dbReference type="SUPFAM" id="SSF88946">
    <property type="entry name" value="Sigma2 domain of RNA polymerase sigma factors"/>
    <property type="match status" value="1"/>
</dbReference>
<evidence type="ECO:0000259" key="8">
    <source>
        <dbReference type="Pfam" id="PF04542"/>
    </source>
</evidence>
<dbReference type="InterPro" id="IPR007627">
    <property type="entry name" value="RNA_pol_sigma70_r2"/>
</dbReference>
<dbReference type="GO" id="GO:0005737">
    <property type="term" value="C:cytoplasm"/>
    <property type="evidence" value="ECO:0007669"/>
    <property type="project" value="UniProtKB-SubCell"/>
</dbReference>
<evidence type="ECO:0000256" key="2">
    <source>
        <dbReference type="ARBA" id="ARBA00023015"/>
    </source>
</evidence>
<dbReference type="NCBIfam" id="TIGR02937">
    <property type="entry name" value="sigma70-ECF"/>
    <property type="match status" value="1"/>
</dbReference>
<reference evidence="9 10" key="1">
    <citation type="submission" date="2018-07" db="EMBL/GenBank/DDBJ databases">
        <title>Genomic Encyclopedia of Type Strains, Phase III (KMG-III): the genomes of soil and plant-associated and newly described type strains.</title>
        <authorList>
            <person name="Whitman W."/>
        </authorList>
    </citation>
    <scope>NUCLEOTIDE SEQUENCE [LARGE SCALE GENOMIC DNA]</scope>
    <source>
        <strain evidence="9 10">CECT 7506</strain>
    </source>
</reference>
<sequence>MNNLQCSNKVPPKTGYTETNHTNSEVERLLLVLFKRFLRKPVSAEAEESEQKLAPEQWVARIRQGDELLREQFIADYRPYILKVTSRFCKRYIDPTRDDEFSVALSAFNEAINQYASHAGKSFIGFAETVIRRRLIDYVRKEQRHSQVVPYSMFDSEEEEQPQYNSVETKQAMNAFEVKRTEDERRLEIGELNQELERFGITFLELVEHSPKHTDSRKLLIGIARTLVGESALLDTLKETGKLPVKELTEMCGVSRKTVERNRKYIIAIALIISGTYPFMHDYLSIANDQFVMDKEASK</sequence>
<dbReference type="GO" id="GO:0016987">
    <property type="term" value="F:sigma factor activity"/>
    <property type="evidence" value="ECO:0007669"/>
    <property type="project" value="UniProtKB-UniRule"/>
</dbReference>
<name>A0A368VJD5_9BACL</name>
<dbReference type="RefSeq" id="WP_342773311.1">
    <property type="nucleotide sequence ID" value="NZ_QPJD01000021.1"/>
</dbReference>
<dbReference type="InterPro" id="IPR014284">
    <property type="entry name" value="RNA_pol_sigma-70_dom"/>
</dbReference>
<gene>
    <name evidence="6" type="primary">sigI</name>
    <name evidence="9" type="ORF">DFP97_1212</name>
</gene>
<dbReference type="NCBIfam" id="TIGR02895">
    <property type="entry name" value="spore_sigI"/>
    <property type="match status" value="1"/>
</dbReference>
<comment type="caution">
    <text evidence="9">The sequence shown here is derived from an EMBL/GenBank/DDBJ whole genome shotgun (WGS) entry which is preliminary data.</text>
</comment>
<evidence type="ECO:0000256" key="1">
    <source>
        <dbReference type="ARBA" id="ARBA00022490"/>
    </source>
</evidence>
<dbReference type="AlphaFoldDB" id="A0A368VJD5"/>